<evidence type="ECO:0000259" key="5">
    <source>
        <dbReference type="PROSITE" id="PS50404"/>
    </source>
</evidence>
<dbReference type="SFLD" id="SFLDS00019">
    <property type="entry name" value="Glutathione_Transferase_(cytos"/>
    <property type="match status" value="1"/>
</dbReference>
<evidence type="ECO:0000259" key="6">
    <source>
        <dbReference type="PROSITE" id="PS50405"/>
    </source>
</evidence>
<feature type="domain" description="GST N-terminal" evidence="5">
    <location>
        <begin position="2"/>
        <end position="79"/>
    </location>
</feature>
<evidence type="ECO:0000256" key="4">
    <source>
        <dbReference type="ARBA" id="ARBA00047960"/>
    </source>
</evidence>
<dbReference type="Pfam" id="PF02798">
    <property type="entry name" value="GST_N"/>
    <property type="match status" value="1"/>
</dbReference>
<organism evidence="7">
    <name type="scientific">Scylla olivacea</name>
    <name type="common">Orange mud crab</name>
    <name type="synonym">Cancer olivacea</name>
    <dbReference type="NCBI Taxonomy" id="85551"/>
    <lineage>
        <taxon>Eukaryota</taxon>
        <taxon>Metazoa</taxon>
        <taxon>Ecdysozoa</taxon>
        <taxon>Arthropoda</taxon>
        <taxon>Crustacea</taxon>
        <taxon>Multicrustacea</taxon>
        <taxon>Malacostraca</taxon>
        <taxon>Eumalacostraca</taxon>
        <taxon>Eucarida</taxon>
        <taxon>Decapoda</taxon>
        <taxon>Pleocyemata</taxon>
        <taxon>Brachyura</taxon>
        <taxon>Eubrachyura</taxon>
        <taxon>Portunoidea</taxon>
        <taxon>Portunidae</taxon>
        <taxon>Portuninae</taxon>
        <taxon>Scylla</taxon>
    </lineage>
</organism>
<evidence type="ECO:0000256" key="2">
    <source>
        <dbReference type="ARBA" id="ARBA00022679"/>
    </source>
</evidence>
<accession>A0A0N7ZBC2</accession>
<dbReference type="InterPro" id="IPR004045">
    <property type="entry name" value="Glutathione_S-Trfase_N"/>
</dbReference>
<dbReference type="PROSITE" id="PS50405">
    <property type="entry name" value="GST_CTER"/>
    <property type="match status" value="1"/>
</dbReference>
<dbReference type="CDD" id="cd03039">
    <property type="entry name" value="GST_N_Sigma_like"/>
    <property type="match status" value="1"/>
</dbReference>
<dbReference type="InterPro" id="IPR036249">
    <property type="entry name" value="Thioredoxin-like_sf"/>
</dbReference>
<protein>
    <recommendedName>
        <fullName evidence="1">glutathione transferase</fullName>
        <ecNumber evidence="1">2.5.1.18</ecNumber>
    </recommendedName>
</protein>
<dbReference type="EC" id="2.5.1.18" evidence="1"/>
<dbReference type="Pfam" id="PF14497">
    <property type="entry name" value="GST_C_3"/>
    <property type="match status" value="1"/>
</dbReference>
<dbReference type="InterPro" id="IPR036282">
    <property type="entry name" value="Glutathione-S-Trfase_C_sf"/>
</dbReference>
<dbReference type="SFLD" id="SFLDG01205">
    <property type="entry name" value="AMPS.1"/>
    <property type="match status" value="1"/>
</dbReference>
<dbReference type="GO" id="GO:0004364">
    <property type="term" value="F:glutathione transferase activity"/>
    <property type="evidence" value="ECO:0007669"/>
    <property type="project" value="UniProtKB-EC"/>
</dbReference>
<dbReference type="CDD" id="cd03192">
    <property type="entry name" value="GST_C_Sigma_like"/>
    <property type="match status" value="1"/>
</dbReference>
<sequence>MPEYKLVYFNGRGLGELIRWIFLHGDIPFTDERVEMSEWPEKKKVTPGGKLPLLYIDGKPLWQSMAIGRFAAKLAGLTLDDTLDACYCDAFVETAKDLLTEMYKILLSEKSQEEKDKELREEYVVKTLTPVLEKVNKRLETKQWLIGDKMTWADLAISRSIDEVAIHISDVVSKYPNVSAHAEKIHQLPKIKEWRAKRPNSPF</sequence>
<dbReference type="SUPFAM" id="SSF47616">
    <property type="entry name" value="GST C-terminal domain-like"/>
    <property type="match status" value="1"/>
</dbReference>
<dbReference type="PROSITE" id="PS50404">
    <property type="entry name" value="GST_NTER"/>
    <property type="match status" value="1"/>
</dbReference>
<comment type="similarity">
    <text evidence="3">Belongs to the GST superfamily. Sigma family.</text>
</comment>
<reference evidence="7" key="1">
    <citation type="submission" date="2015-09" db="EMBL/GenBank/DDBJ databases">
        <title>Scylla olivacea transcriptome.</title>
        <authorList>
            <person name="Ikhwanuddin M."/>
        </authorList>
    </citation>
    <scope>NUCLEOTIDE SEQUENCE</scope>
</reference>
<dbReference type="SUPFAM" id="SSF52833">
    <property type="entry name" value="Thioredoxin-like"/>
    <property type="match status" value="1"/>
</dbReference>
<comment type="catalytic activity">
    <reaction evidence="4">
        <text>RX + glutathione = an S-substituted glutathione + a halide anion + H(+)</text>
        <dbReference type="Rhea" id="RHEA:16437"/>
        <dbReference type="ChEBI" id="CHEBI:15378"/>
        <dbReference type="ChEBI" id="CHEBI:16042"/>
        <dbReference type="ChEBI" id="CHEBI:17792"/>
        <dbReference type="ChEBI" id="CHEBI:57925"/>
        <dbReference type="ChEBI" id="CHEBI:90779"/>
        <dbReference type="EC" id="2.5.1.18"/>
    </reaction>
</comment>
<feature type="domain" description="GST C-terminal" evidence="6">
    <location>
        <begin position="81"/>
        <end position="203"/>
    </location>
</feature>
<evidence type="ECO:0000256" key="1">
    <source>
        <dbReference type="ARBA" id="ARBA00012452"/>
    </source>
</evidence>
<dbReference type="PANTHER" id="PTHR11571">
    <property type="entry name" value="GLUTATHIONE S-TRANSFERASE"/>
    <property type="match status" value="1"/>
</dbReference>
<dbReference type="Gene3D" id="3.40.30.10">
    <property type="entry name" value="Glutaredoxin"/>
    <property type="match status" value="1"/>
</dbReference>
<dbReference type="InterPro" id="IPR010987">
    <property type="entry name" value="Glutathione-S-Trfase_C-like"/>
</dbReference>
<dbReference type="AlphaFoldDB" id="A0A0N7ZBC2"/>
<dbReference type="PANTHER" id="PTHR11571:SF224">
    <property type="entry name" value="HEMATOPOIETIC PROSTAGLANDIN D SYNTHASE"/>
    <property type="match status" value="1"/>
</dbReference>
<dbReference type="FunFam" id="3.40.30.10:FF:000258">
    <property type="entry name" value="Glutathione S-transferase"/>
    <property type="match status" value="1"/>
</dbReference>
<proteinExistence type="inferred from homology"/>
<dbReference type="InterPro" id="IPR040079">
    <property type="entry name" value="Glutathione_S-Trfase"/>
</dbReference>
<keyword evidence="2" id="KW-0808">Transferase</keyword>
<dbReference type="SFLD" id="SFLDG00363">
    <property type="entry name" value="AMPS_(cytGST):_Alpha-__Mu-__Pi"/>
    <property type="match status" value="1"/>
</dbReference>
<dbReference type="GO" id="GO:0006749">
    <property type="term" value="P:glutathione metabolic process"/>
    <property type="evidence" value="ECO:0007669"/>
    <property type="project" value="TreeGrafter"/>
</dbReference>
<dbReference type="InterPro" id="IPR004046">
    <property type="entry name" value="GST_C"/>
</dbReference>
<evidence type="ECO:0000256" key="3">
    <source>
        <dbReference type="ARBA" id="ARBA00038317"/>
    </source>
</evidence>
<dbReference type="Gene3D" id="1.20.1050.10">
    <property type="match status" value="1"/>
</dbReference>
<dbReference type="EMBL" id="GDRN01086083">
    <property type="protein sequence ID" value="JAI61240.1"/>
    <property type="molecule type" value="Transcribed_RNA"/>
</dbReference>
<dbReference type="InterPro" id="IPR050213">
    <property type="entry name" value="GST_superfamily"/>
</dbReference>
<name>A0A0N7ZBC2_SCYOL</name>
<evidence type="ECO:0000313" key="7">
    <source>
        <dbReference type="EMBL" id="JAI61240.1"/>
    </source>
</evidence>